<keyword evidence="1 4" id="KW-0349">Heme</keyword>
<keyword evidence="5" id="KW-0812">Transmembrane</keyword>
<keyword evidence="8" id="KW-1185">Reference proteome</keyword>
<evidence type="ECO:0000256" key="2">
    <source>
        <dbReference type="ARBA" id="ARBA00022723"/>
    </source>
</evidence>
<evidence type="ECO:0000259" key="6">
    <source>
        <dbReference type="PROSITE" id="PS51007"/>
    </source>
</evidence>
<dbReference type="PROSITE" id="PS51007">
    <property type="entry name" value="CYTC"/>
    <property type="match status" value="1"/>
</dbReference>
<name>A0A931J9T7_9BURK</name>
<keyword evidence="2 4" id="KW-0479">Metal-binding</keyword>
<dbReference type="InterPro" id="IPR036909">
    <property type="entry name" value="Cyt_c-like_dom_sf"/>
</dbReference>
<gene>
    <name evidence="7" type="ORF">I7X39_17545</name>
</gene>
<dbReference type="GO" id="GO:0020037">
    <property type="term" value="F:heme binding"/>
    <property type="evidence" value="ECO:0007669"/>
    <property type="project" value="InterPro"/>
</dbReference>
<dbReference type="Pfam" id="PF00034">
    <property type="entry name" value="Cytochrom_C"/>
    <property type="match status" value="1"/>
</dbReference>
<comment type="caution">
    <text evidence="7">The sequence shown here is derived from an EMBL/GenBank/DDBJ whole genome shotgun (WGS) entry which is preliminary data.</text>
</comment>
<dbReference type="SUPFAM" id="SSF46626">
    <property type="entry name" value="Cytochrome c"/>
    <property type="match status" value="1"/>
</dbReference>
<keyword evidence="5" id="KW-1133">Transmembrane helix</keyword>
<protein>
    <submittedName>
        <fullName evidence="7">Cytochrome c</fullName>
    </submittedName>
</protein>
<dbReference type="InterPro" id="IPR009056">
    <property type="entry name" value="Cyt_c-like_dom"/>
</dbReference>
<proteinExistence type="predicted"/>
<dbReference type="GO" id="GO:0046872">
    <property type="term" value="F:metal ion binding"/>
    <property type="evidence" value="ECO:0007669"/>
    <property type="project" value="UniProtKB-KW"/>
</dbReference>
<dbReference type="GO" id="GO:0009055">
    <property type="term" value="F:electron transfer activity"/>
    <property type="evidence" value="ECO:0007669"/>
    <property type="project" value="InterPro"/>
</dbReference>
<keyword evidence="3 4" id="KW-0408">Iron</keyword>
<feature type="transmembrane region" description="Helical" evidence="5">
    <location>
        <begin position="22"/>
        <end position="43"/>
    </location>
</feature>
<evidence type="ECO:0000256" key="4">
    <source>
        <dbReference type="PROSITE-ProRule" id="PRU00433"/>
    </source>
</evidence>
<evidence type="ECO:0000313" key="7">
    <source>
        <dbReference type="EMBL" id="MBH9578700.1"/>
    </source>
</evidence>
<dbReference type="EMBL" id="JAEDAK010000014">
    <property type="protein sequence ID" value="MBH9578700.1"/>
    <property type="molecule type" value="Genomic_DNA"/>
</dbReference>
<dbReference type="PANTHER" id="PTHR35008">
    <property type="entry name" value="BLL4482 PROTEIN-RELATED"/>
    <property type="match status" value="1"/>
</dbReference>
<dbReference type="AlphaFoldDB" id="A0A931J9T7"/>
<evidence type="ECO:0000313" key="8">
    <source>
        <dbReference type="Proteomes" id="UP000613266"/>
    </source>
</evidence>
<accession>A0A931J9T7</accession>
<reference evidence="7" key="1">
    <citation type="submission" date="2020-12" db="EMBL/GenBank/DDBJ databases">
        <title>The genome sequence of Inhella sp. 1Y17.</title>
        <authorList>
            <person name="Liu Y."/>
        </authorList>
    </citation>
    <scope>NUCLEOTIDE SEQUENCE</scope>
    <source>
        <strain evidence="7">1Y17</strain>
    </source>
</reference>
<dbReference type="Gene3D" id="1.10.760.10">
    <property type="entry name" value="Cytochrome c-like domain"/>
    <property type="match status" value="1"/>
</dbReference>
<evidence type="ECO:0000256" key="1">
    <source>
        <dbReference type="ARBA" id="ARBA00022617"/>
    </source>
</evidence>
<evidence type="ECO:0000256" key="3">
    <source>
        <dbReference type="ARBA" id="ARBA00023004"/>
    </source>
</evidence>
<dbReference type="PANTHER" id="PTHR35008:SF8">
    <property type="entry name" value="ALCOHOL DEHYDROGENASE CYTOCHROME C SUBUNIT"/>
    <property type="match status" value="1"/>
</dbReference>
<feature type="domain" description="Cytochrome c" evidence="6">
    <location>
        <begin position="69"/>
        <end position="159"/>
    </location>
</feature>
<sequence>MSPSPSPQARENPDPQELPAPIPWFVVLLVALMLTFGLVYITLANVETPSHWGDDRTAAELQGSRPAGGAAINGAALYASLCVACHQANGAGVPGVFPPLAGSEWVRGRDAQLARIVLQGVSGTLTVKGVDYQGVMPAFKQQLGDAEMAALLTHLRSQWGNGAAPVSADTVATARKSLETRDAPLAGNTELSADAP</sequence>
<dbReference type="Proteomes" id="UP000613266">
    <property type="component" value="Unassembled WGS sequence"/>
</dbReference>
<organism evidence="7 8">
    <name type="scientific">Inhella proteolytica</name>
    <dbReference type="NCBI Taxonomy" id="2795029"/>
    <lineage>
        <taxon>Bacteria</taxon>
        <taxon>Pseudomonadati</taxon>
        <taxon>Pseudomonadota</taxon>
        <taxon>Betaproteobacteria</taxon>
        <taxon>Burkholderiales</taxon>
        <taxon>Sphaerotilaceae</taxon>
        <taxon>Inhella</taxon>
    </lineage>
</organism>
<dbReference type="InterPro" id="IPR051459">
    <property type="entry name" value="Cytochrome_c-type_DH"/>
</dbReference>
<keyword evidence="5" id="KW-0472">Membrane</keyword>
<evidence type="ECO:0000256" key="5">
    <source>
        <dbReference type="SAM" id="Phobius"/>
    </source>
</evidence>